<dbReference type="Proteomes" id="UP000255177">
    <property type="component" value="Unassembled WGS sequence"/>
</dbReference>
<reference evidence="3" key="1">
    <citation type="submission" date="2018-07" db="EMBL/GenBank/DDBJ databases">
        <authorList>
            <person name="Blom J."/>
        </authorList>
    </citation>
    <scope>NUCLEOTIDE SEQUENCE [LARGE SCALE GENOMIC DNA]</scope>
    <source>
        <strain evidence="3">CCOS 864</strain>
    </source>
</reference>
<dbReference type="RefSeq" id="WP_115087165.1">
    <property type="nucleotide sequence ID" value="NZ_CBCSFG010000032.1"/>
</dbReference>
<dbReference type="AlphaFoldDB" id="A0A380T1A3"/>
<dbReference type="EMBL" id="UIDD01000008">
    <property type="protein sequence ID" value="SUQ63614.1"/>
    <property type="molecule type" value="Genomic_DNA"/>
</dbReference>
<organism evidence="2 3">
    <name type="scientific">Pseudomonas wadenswilerensis</name>
    <dbReference type="NCBI Taxonomy" id="1785161"/>
    <lineage>
        <taxon>Bacteria</taxon>
        <taxon>Pseudomonadati</taxon>
        <taxon>Pseudomonadota</taxon>
        <taxon>Gammaproteobacteria</taxon>
        <taxon>Pseudomonadales</taxon>
        <taxon>Pseudomonadaceae</taxon>
        <taxon>Pseudomonas</taxon>
    </lineage>
</organism>
<sequence>MLTITIKGLPPYIDWNVTEKLVQSIAGWKYGIYSRKTDLDEAEYKVQCENRLKQVPTMAADIRKAICDWLEKERQYGDEGFDTIVVTVTEVNDPAQAGSTTPEIIKANATPTNVNTNQ</sequence>
<accession>A0A380T1A3</accession>
<evidence type="ECO:0000313" key="3">
    <source>
        <dbReference type="Proteomes" id="UP000255177"/>
    </source>
</evidence>
<keyword evidence="3" id="KW-1185">Reference proteome</keyword>
<protein>
    <submittedName>
        <fullName evidence="2">Uncharacterized protein</fullName>
    </submittedName>
</protein>
<evidence type="ECO:0000256" key="1">
    <source>
        <dbReference type="SAM" id="MobiDB-lite"/>
    </source>
</evidence>
<proteinExistence type="predicted"/>
<name>A0A380T1A3_9PSED</name>
<evidence type="ECO:0000313" key="2">
    <source>
        <dbReference type="EMBL" id="SUQ63614.1"/>
    </source>
</evidence>
<feature type="region of interest" description="Disordered" evidence="1">
    <location>
        <begin position="96"/>
        <end position="118"/>
    </location>
</feature>
<gene>
    <name evidence="2" type="ORF">CCOS864_03066</name>
</gene>
<feature type="compositionally biased region" description="Polar residues" evidence="1">
    <location>
        <begin position="109"/>
        <end position="118"/>
    </location>
</feature>